<dbReference type="PANTHER" id="PTHR41534:SF2">
    <property type="entry name" value="3-PHENYLPROPIONATE_CINNAMIC ACID DIOXYGENASE SUBUNIT BETA"/>
    <property type="match status" value="1"/>
</dbReference>
<dbReference type="Gene3D" id="3.10.450.50">
    <property type="match status" value="1"/>
</dbReference>
<dbReference type="Pfam" id="PF00866">
    <property type="entry name" value="Ring_hydroxyl_B"/>
    <property type="match status" value="1"/>
</dbReference>
<evidence type="ECO:0000256" key="2">
    <source>
        <dbReference type="ARBA" id="ARBA00023002"/>
    </source>
</evidence>
<evidence type="ECO:0000313" key="3">
    <source>
        <dbReference type="EMBL" id="ALZ45879.1"/>
    </source>
</evidence>
<dbReference type="InterPro" id="IPR000391">
    <property type="entry name" value="Rng_hydr_dOase-bsu"/>
</dbReference>
<dbReference type="InterPro" id="IPR032710">
    <property type="entry name" value="NTF2-like_dom_sf"/>
</dbReference>
<protein>
    <submittedName>
        <fullName evidence="3">PdmB, phenylurea herbicides N-demethylase beta subunit</fullName>
    </submittedName>
</protein>
<accession>A0A120HCY0</accession>
<dbReference type="GO" id="GO:0032259">
    <property type="term" value="P:methylation"/>
    <property type="evidence" value="ECO:0007669"/>
    <property type="project" value="UniProtKB-KW"/>
</dbReference>
<dbReference type="RefSeq" id="WP_044663627.1">
    <property type="nucleotide sequence ID" value="NZ_KU237244.1"/>
</dbReference>
<keyword evidence="3" id="KW-0614">Plasmid</keyword>
<dbReference type="EMBL" id="KU237244">
    <property type="protein sequence ID" value="ALZ45879.1"/>
    <property type="molecule type" value="Genomic_DNA"/>
</dbReference>
<reference evidence="3" key="1">
    <citation type="submission" date="2017-08" db="EMBL/GenBank/DDBJ databases">
        <title>Complete sequence of the plasmid of the isoproturon degrdaing bacteria Sphingomonas sp. strain SH.</title>
        <authorList>
            <person name="Devers-Lamrani M."/>
            <person name="Hussain S."/>
            <person name="Storck V."/>
            <person name="Martin-Laurent F."/>
        </authorList>
    </citation>
    <scope>NUCLEOTIDE SEQUENCE</scope>
    <source>
        <strain evidence="3">SH</strain>
        <plasmid evidence="3">pSH</plasmid>
    </source>
</reference>
<geneLocation type="plasmid" evidence="3">
    <name>pSH</name>
</geneLocation>
<organism evidence="3">
    <name type="scientific">Sphingomonas sp. SH</name>
    <dbReference type="NCBI Taxonomy" id="849864"/>
    <lineage>
        <taxon>Bacteria</taxon>
        <taxon>Pseudomonadati</taxon>
        <taxon>Pseudomonadota</taxon>
        <taxon>Alphaproteobacteria</taxon>
        <taxon>Sphingomonadales</taxon>
        <taxon>Sphingomonadaceae</taxon>
        <taxon>Sphingomonas</taxon>
    </lineage>
</organism>
<keyword evidence="2" id="KW-0560">Oxidoreductase</keyword>
<dbReference type="SUPFAM" id="SSF54427">
    <property type="entry name" value="NTF2-like"/>
    <property type="match status" value="1"/>
</dbReference>
<sequence>MTVDALSNADNQDLRDNFIANRFLSHEAKLLDQRRFTEWLDLLDDEIRYIVPLRLMALDFDREVRADSFHINDGKVNLKVRAKRSSVSSGWGETPPSRTLRLVGSVMTDRIDQEGVLEVESAVIIYRQRAAIGQGDVLAFRRTDWLRIDGGTVKLLKRVALLTDASLATPNLAIFL</sequence>
<proteinExistence type="inferred from homology"/>
<evidence type="ECO:0000256" key="1">
    <source>
        <dbReference type="ARBA" id="ARBA00009570"/>
    </source>
</evidence>
<dbReference type="GO" id="GO:0019380">
    <property type="term" value="P:3-phenylpropionate catabolic process"/>
    <property type="evidence" value="ECO:0007669"/>
    <property type="project" value="TreeGrafter"/>
</dbReference>
<comment type="similarity">
    <text evidence="1">Belongs to the bacterial ring-hydroxylating dioxygenase beta subunit family.</text>
</comment>
<name>A0A120HCY0_9SPHN</name>
<keyword evidence="3" id="KW-0489">Methyltransferase</keyword>
<dbReference type="PANTHER" id="PTHR41534">
    <property type="entry name" value="BLR3401 PROTEIN"/>
    <property type="match status" value="1"/>
</dbReference>
<dbReference type="AlphaFoldDB" id="A0A120HCY0"/>
<dbReference type="GO" id="GO:0008168">
    <property type="term" value="F:methyltransferase activity"/>
    <property type="evidence" value="ECO:0007669"/>
    <property type="project" value="UniProtKB-KW"/>
</dbReference>
<keyword evidence="3" id="KW-0808">Transferase</keyword>
<dbReference type="GO" id="GO:0016491">
    <property type="term" value="F:oxidoreductase activity"/>
    <property type="evidence" value="ECO:0007669"/>
    <property type="project" value="UniProtKB-KW"/>
</dbReference>
<dbReference type="SMR" id="A0A120HCY0"/>